<dbReference type="InterPro" id="IPR035924">
    <property type="entry name" value="FlaG-like_sf"/>
</dbReference>
<keyword evidence="2" id="KW-0969">Cilium</keyword>
<dbReference type="InterPro" id="IPR005186">
    <property type="entry name" value="FlaG"/>
</dbReference>
<comment type="caution">
    <text evidence="2">The sequence shown here is derived from an EMBL/GenBank/DDBJ whole genome shotgun (WGS) entry which is preliminary data.</text>
</comment>
<dbReference type="Pfam" id="PF03646">
    <property type="entry name" value="FlaG"/>
    <property type="match status" value="1"/>
</dbReference>
<dbReference type="Gene3D" id="3.30.160.170">
    <property type="entry name" value="FlaG-like"/>
    <property type="match status" value="1"/>
</dbReference>
<keyword evidence="2" id="KW-0282">Flagellum</keyword>
<feature type="region of interest" description="Disordered" evidence="1">
    <location>
        <begin position="1"/>
        <end position="48"/>
    </location>
</feature>
<protein>
    <submittedName>
        <fullName evidence="2">Flagellar biosynthesis protein FlaG</fullName>
    </submittedName>
</protein>
<evidence type="ECO:0000313" key="2">
    <source>
        <dbReference type="EMBL" id="MUM78467.1"/>
    </source>
</evidence>
<dbReference type="AlphaFoldDB" id="A0A7K1KQW5"/>
<sequence>MNFSAISREREPRLEGVAPARAAVTSPARDPGSKETPHPLNGINEKHTPLSREEVAILAAEMEKTLEANNVKLKFNIIEENDTIQVEIVNGEGKTIRKIPSDDMIKLSKSLENLERGFLDTRF</sequence>
<dbReference type="RefSeq" id="WP_155935205.1">
    <property type="nucleotide sequence ID" value="NZ_WODC01000008.1"/>
</dbReference>
<dbReference type="SUPFAM" id="SSF160214">
    <property type="entry name" value="FlaG-like"/>
    <property type="match status" value="1"/>
</dbReference>
<keyword evidence="3" id="KW-1185">Reference proteome</keyword>
<organism evidence="2 3">
    <name type="scientific">Pseudodesulfovibrio alkaliphilus</name>
    <dbReference type="NCBI Taxonomy" id="2661613"/>
    <lineage>
        <taxon>Bacteria</taxon>
        <taxon>Pseudomonadati</taxon>
        <taxon>Thermodesulfobacteriota</taxon>
        <taxon>Desulfovibrionia</taxon>
        <taxon>Desulfovibrionales</taxon>
        <taxon>Desulfovibrionaceae</taxon>
    </lineage>
</organism>
<dbReference type="EMBL" id="WODC01000008">
    <property type="protein sequence ID" value="MUM78467.1"/>
    <property type="molecule type" value="Genomic_DNA"/>
</dbReference>
<keyword evidence="2" id="KW-0966">Cell projection</keyword>
<accession>A0A7K1KQW5</accession>
<reference evidence="2 3" key="1">
    <citation type="submission" date="2019-11" db="EMBL/GenBank/DDBJ databases">
        <title>Pseudodesulfovibrio alkaliphilus, sp. nov., an alkaliphilic sulfate-reducing bacteria from mud volcano of Taman peninsula, Russia.</title>
        <authorList>
            <person name="Frolova A."/>
            <person name="Merkel A.Y."/>
            <person name="Slobodkin A.I."/>
        </authorList>
    </citation>
    <scope>NUCLEOTIDE SEQUENCE [LARGE SCALE GENOMIC DNA]</scope>
    <source>
        <strain evidence="2 3">F-1</strain>
    </source>
</reference>
<dbReference type="Proteomes" id="UP000461162">
    <property type="component" value="Unassembled WGS sequence"/>
</dbReference>
<proteinExistence type="predicted"/>
<gene>
    <name evidence="2" type="ORF">GKC30_12560</name>
</gene>
<evidence type="ECO:0000256" key="1">
    <source>
        <dbReference type="SAM" id="MobiDB-lite"/>
    </source>
</evidence>
<evidence type="ECO:0000313" key="3">
    <source>
        <dbReference type="Proteomes" id="UP000461162"/>
    </source>
</evidence>
<name>A0A7K1KQW5_9BACT</name>